<name>A0A252BUW9_9PROT</name>
<keyword evidence="3 6" id="KW-0812">Transmembrane</keyword>
<gene>
    <name evidence="7" type="ORF">HK26_01435</name>
</gene>
<comment type="caution">
    <text evidence="7">The sequence shown here is derived from an EMBL/GenBank/DDBJ whole genome shotgun (WGS) entry which is preliminary data.</text>
</comment>
<evidence type="ECO:0000256" key="2">
    <source>
        <dbReference type="ARBA" id="ARBA00022475"/>
    </source>
</evidence>
<dbReference type="AlphaFoldDB" id="A0A252BUW9"/>
<keyword evidence="8" id="KW-1185">Reference proteome</keyword>
<evidence type="ECO:0000313" key="7">
    <source>
        <dbReference type="EMBL" id="OUJ12601.1"/>
    </source>
</evidence>
<proteinExistence type="predicted"/>
<organism evidence="7 8">
    <name type="scientific">Acetobacter okinawensis</name>
    <dbReference type="NCBI Taxonomy" id="1076594"/>
    <lineage>
        <taxon>Bacteria</taxon>
        <taxon>Pseudomonadati</taxon>
        <taxon>Pseudomonadota</taxon>
        <taxon>Alphaproteobacteria</taxon>
        <taxon>Acetobacterales</taxon>
        <taxon>Acetobacteraceae</taxon>
        <taxon>Acetobacter</taxon>
    </lineage>
</organism>
<keyword evidence="5 6" id="KW-0472">Membrane</keyword>
<dbReference type="Proteomes" id="UP000194931">
    <property type="component" value="Unassembled WGS sequence"/>
</dbReference>
<evidence type="ECO:0000256" key="3">
    <source>
        <dbReference type="ARBA" id="ARBA00022692"/>
    </source>
</evidence>
<evidence type="ECO:0000256" key="4">
    <source>
        <dbReference type="ARBA" id="ARBA00022989"/>
    </source>
</evidence>
<sequence length="208" mass="22190">MIDIPLLLAFTLAAFVLTITPGVDTALVLRTATVDGQRPAILAASGIALGCLIWGAAVSFGLGTVLRASELAYTVLKSAGALYLIWLGGKLLLKPRTTLQTESRSPSPKGSSAFLRGFLTDLLNPKMGVFYITFLPQFVPAGASVARYSFFLACLHVVITLIWFAVLITATASLSRLLRQPKAVQILDRMTGFVFIAFGLKLATSKIA</sequence>
<evidence type="ECO:0000256" key="1">
    <source>
        <dbReference type="ARBA" id="ARBA00004651"/>
    </source>
</evidence>
<evidence type="ECO:0000313" key="8">
    <source>
        <dbReference type="Proteomes" id="UP000194931"/>
    </source>
</evidence>
<feature type="transmembrane region" description="Helical" evidence="6">
    <location>
        <begin position="148"/>
        <end position="174"/>
    </location>
</feature>
<feature type="transmembrane region" description="Helical" evidence="6">
    <location>
        <begin position="114"/>
        <end position="136"/>
    </location>
</feature>
<dbReference type="PANTHER" id="PTHR30086">
    <property type="entry name" value="ARGININE EXPORTER PROTEIN ARGO"/>
    <property type="match status" value="1"/>
</dbReference>
<evidence type="ECO:0000256" key="5">
    <source>
        <dbReference type="ARBA" id="ARBA00023136"/>
    </source>
</evidence>
<feature type="transmembrane region" description="Helical" evidence="6">
    <location>
        <begin position="6"/>
        <end position="29"/>
    </location>
</feature>
<dbReference type="EMBL" id="JOPJ01000012">
    <property type="protein sequence ID" value="OUJ12601.1"/>
    <property type="molecule type" value="Genomic_DNA"/>
</dbReference>
<dbReference type="RefSeq" id="WP_086639164.1">
    <property type="nucleotide sequence ID" value="NZ_JOPJ01000012.1"/>
</dbReference>
<feature type="transmembrane region" description="Helical" evidence="6">
    <location>
        <begin position="71"/>
        <end position="93"/>
    </location>
</feature>
<evidence type="ECO:0000256" key="6">
    <source>
        <dbReference type="SAM" id="Phobius"/>
    </source>
</evidence>
<dbReference type="Pfam" id="PF01810">
    <property type="entry name" value="LysE"/>
    <property type="match status" value="1"/>
</dbReference>
<dbReference type="GO" id="GO:0005886">
    <property type="term" value="C:plasma membrane"/>
    <property type="evidence" value="ECO:0007669"/>
    <property type="project" value="UniProtKB-SubCell"/>
</dbReference>
<dbReference type="PANTHER" id="PTHR30086:SF20">
    <property type="entry name" value="ARGININE EXPORTER PROTEIN ARGO-RELATED"/>
    <property type="match status" value="1"/>
</dbReference>
<dbReference type="OrthoDB" id="9807053at2"/>
<dbReference type="PIRSF" id="PIRSF006324">
    <property type="entry name" value="LeuE"/>
    <property type="match status" value="1"/>
</dbReference>
<comment type="subcellular location">
    <subcellularLocation>
        <location evidence="1">Cell membrane</location>
        <topology evidence="1">Multi-pass membrane protein</topology>
    </subcellularLocation>
</comment>
<reference evidence="8" key="1">
    <citation type="submission" date="2014-06" db="EMBL/GenBank/DDBJ databases">
        <authorList>
            <person name="Winans N.J."/>
            <person name="Newell P.D."/>
            <person name="Douglas A.E."/>
        </authorList>
    </citation>
    <scope>NUCLEOTIDE SEQUENCE [LARGE SCALE GENOMIC DNA]</scope>
</reference>
<keyword evidence="2" id="KW-1003">Cell membrane</keyword>
<dbReference type="GO" id="GO:0015171">
    <property type="term" value="F:amino acid transmembrane transporter activity"/>
    <property type="evidence" value="ECO:0007669"/>
    <property type="project" value="TreeGrafter"/>
</dbReference>
<dbReference type="eggNOG" id="COG1280">
    <property type="taxonomic scope" value="Bacteria"/>
</dbReference>
<feature type="transmembrane region" description="Helical" evidence="6">
    <location>
        <begin position="41"/>
        <end position="65"/>
    </location>
</feature>
<accession>A0A252BUW9</accession>
<dbReference type="InterPro" id="IPR001123">
    <property type="entry name" value="LeuE-type"/>
</dbReference>
<dbReference type="STRING" id="1236501.GCA_000613865_02353"/>
<feature type="transmembrane region" description="Helical" evidence="6">
    <location>
        <begin position="186"/>
        <end position="204"/>
    </location>
</feature>
<keyword evidence="4 6" id="KW-1133">Transmembrane helix</keyword>
<protein>
    <submittedName>
        <fullName evidence="7">Lysine transporter LysE</fullName>
    </submittedName>
</protein>